<dbReference type="Proteomes" id="UP001595629">
    <property type="component" value="Unassembled WGS sequence"/>
</dbReference>
<name>A0ABV7TC52_9RHOB</name>
<evidence type="ECO:0000259" key="1">
    <source>
        <dbReference type="PROSITE" id="PS50987"/>
    </source>
</evidence>
<evidence type="ECO:0000313" key="3">
    <source>
        <dbReference type="Proteomes" id="UP001595629"/>
    </source>
</evidence>
<organism evidence="2 3">
    <name type="scientific">Lutimaribacter marinistellae</name>
    <dbReference type="NCBI Taxonomy" id="1820329"/>
    <lineage>
        <taxon>Bacteria</taxon>
        <taxon>Pseudomonadati</taxon>
        <taxon>Pseudomonadota</taxon>
        <taxon>Alphaproteobacteria</taxon>
        <taxon>Rhodobacterales</taxon>
        <taxon>Roseobacteraceae</taxon>
        <taxon>Lutimaribacter</taxon>
    </lineage>
</organism>
<dbReference type="InterPro" id="IPR036390">
    <property type="entry name" value="WH_DNA-bd_sf"/>
</dbReference>
<dbReference type="Gene3D" id="1.10.10.10">
    <property type="entry name" value="Winged helix-like DNA-binding domain superfamily/Winged helix DNA-binding domain"/>
    <property type="match status" value="1"/>
</dbReference>
<dbReference type="PROSITE" id="PS50987">
    <property type="entry name" value="HTH_ARSR_2"/>
    <property type="match status" value="1"/>
</dbReference>
<evidence type="ECO:0000313" key="2">
    <source>
        <dbReference type="EMBL" id="MFC3612238.1"/>
    </source>
</evidence>
<dbReference type="PANTHER" id="PTHR38600:SF1">
    <property type="entry name" value="TRANSCRIPTIONAL REGULATORY PROTEIN"/>
    <property type="match status" value="1"/>
</dbReference>
<dbReference type="PANTHER" id="PTHR38600">
    <property type="entry name" value="TRANSCRIPTIONAL REGULATORY PROTEIN"/>
    <property type="match status" value="1"/>
</dbReference>
<dbReference type="Pfam" id="PF12840">
    <property type="entry name" value="HTH_20"/>
    <property type="match status" value="1"/>
</dbReference>
<protein>
    <submittedName>
        <fullName evidence="2">ArsR/SmtB family transcription factor</fullName>
    </submittedName>
</protein>
<sequence>MTKLLDTFSALSDPVRFGIVEQLMADGERPAGHLVEGRGISGAAISRHLKILREAGLVTQRSVGAQRLYSIRPDGLRLIADWTISKRDFWEGSLDRLEAAILDEEAP</sequence>
<dbReference type="CDD" id="cd00090">
    <property type="entry name" value="HTH_ARSR"/>
    <property type="match status" value="1"/>
</dbReference>
<dbReference type="InterPro" id="IPR001845">
    <property type="entry name" value="HTH_ArsR_DNA-bd_dom"/>
</dbReference>
<keyword evidence="3" id="KW-1185">Reference proteome</keyword>
<proteinExistence type="predicted"/>
<dbReference type="NCBIfam" id="NF033788">
    <property type="entry name" value="HTH_metalloreg"/>
    <property type="match status" value="1"/>
</dbReference>
<reference evidence="3" key="1">
    <citation type="journal article" date="2019" name="Int. J. Syst. Evol. Microbiol.">
        <title>The Global Catalogue of Microorganisms (GCM) 10K type strain sequencing project: providing services to taxonomists for standard genome sequencing and annotation.</title>
        <authorList>
            <consortium name="The Broad Institute Genomics Platform"/>
            <consortium name="The Broad Institute Genome Sequencing Center for Infectious Disease"/>
            <person name="Wu L."/>
            <person name="Ma J."/>
        </authorList>
    </citation>
    <scope>NUCLEOTIDE SEQUENCE [LARGE SCALE GENOMIC DNA]</scope>
    <source>
        <strain evidence="3">KCTC 42911</strain>
    </source>
</reference>
<comment type="caution">
    <text evidence="2">The sequence shown here is derived from an EMBL/GenBank/DDBJ whole genome shotgun (WGS) entry which is preliminary data.</text>
</comment>
<dbReference type="InterPro" id="IPR011991">
    <property type="entry name" value="ArsR-like_HTH"/>
</dbReference>
<dbReference type="EMBL" id="JBHRXI010000001">
    <property type="protein sequence ID" value="MFC3612238.1"/>
    <property type="molecule type" value="Genomic_DNA"/>
</dbReference>
<dbReference type="InterPro" id="IPR036388">
    <property type="entry name" value="WH-like_DNA-bd_sf"/>
</dbReference>
<dbReference type="RefSeq" id="WP_386733428.1">
    <property type="nucleotide sequence ID" value="NZ_JBHRXI010000001.1"/>
</dbReference>
<dbReference type="PRINTS" id="PR00778">
    <property type="entry name" value="HTHARSR"/>
</dbReference>
<dbReference type="SMART" id="SM00418">
    <property type="entry name" value="HTH_ARSR"/>
    <property type="match status" value="1"/>
</dbReference>
<accession>A0ABV7TC52</accession>
<feature type="domain" description="HTH arsR-type" evidence="1">
    <location>
        <begin position="1"/>
        <end position="91"/>
    </location>
</feature>
<gene>
    <name evidence="2" type="ORF">ACFORG_00575</name>
</gene>
<dbReference type="SUPFAM" id="SSF46785">
    <property type="entry name" value="Winged helix' DNA-binding domain"/>
    <property type="match status" value="1"/>
</dbReference>